<evidence type="ECO:0000256" key="1">
    <source>
        <dbReference type="ARBA" id="ARBA00004571"/>
    </source>
</evidence>
<dbReference type="Pfam" id="PF04575">
    <property type="entry name" value="SlipAM"/>
    <property type="match status" value="1"/>
</dbReference>
<dbReference type="SUPFAM" id="SSF48452">
    <property type="entry name" value="TPR-like"/>
    <property type="match status" value="1"/>
</dbReference>
<reference evidence="12 13" key="1">
    <citation type="submission" date="2018-06" db="EMBL/GenBank/DDBJ databases">
        <authorList>
            <consortium name="Pathogen Informatics"/>
            <person name="Doyle S."/>
        </authorList>
    </citation>
    <scope>NUCLEOTIDE SEQUENCE [LARGE SCALE GENOMIC DNA]</scope>
    <source>
        <strain evidence="12 13">NCTC10794</strain>
    </source>
</reference>
<dbReference type="InterPro" id="IPR007655">
    <property type="entry name" value="Slam_C"/>
</dbReference>
<keyword evidence="4 9" id="KW-0732">Signal</keyword>
<evidence type="ECO:0000259" key="11">
    <source>
        <dbReference type="Pfam" id="PF24575"/>
    </source>
</evidence>
<dbReference type="Pfam" id="PF24575">
    <property type="entry name" value="TPR_Slam"/>
    <property type="match status" value="1"/>
</dbReference>
<evidence type="ECO:0000256" key="7">
    <source>
        <dbReference type="ARBA" id="ARBA00023609"/>
    </source>
</evidence>
<evidence type="ECO:0000256" key="8">
    <source>
        <dbReference type="PROSITE-ProRule" id="PRU00339"/>
    </source>
</evidence>
<dbReference type="AlphaFoldDB" id="A0A377HYW7"/>
<evidence type="ECO:0000256" key="2">
    <source>
        <dbReference type="ARBA" id="ARBA00022452"/>
    </source>
</evidence>
<dbReference type="InterPro" id="IPR057556">
    <property type="entry name" value="TPR_Slam"/>
</dbReference>
<dbReference type="PROSITE" id="PS50005">
    <property type="entry name" value="TPR"/>
    <property type="match status" value="1"/>
</dbReference>
<keyword evidence="6" id="KW-0998">Cell outer membrane</keyword>
<comment type="subcellular location">
    <subcellularLocation>
        <location evidence="1">Cell outer membrane</location>
        <topology evidence="1">Multi-pass membrane protein</topology>
    </subcellularLocation>
</comment>
<name>A0A377HYW7_HAEPH</name>
<evidence type="ECO:0000259" key="10">
    <source>
        <dbReference type="Pfam" id="PF04575"/>
    </source>
</evidence>
<keyword evidence="5" id="KW-0472">Membrane</keyword>
<comment type="similarity">
    <text evidence="7">Belongs to the Slam family.</text>
</comment>
<feature type="repeat" description="TPR" evidence="8">
    <location>
        <begin position="112"/>
        <end position="145"/>
    </location>
</feature>
<accession>A0A377HYW7</accession>
<feature type="domain" description="Surface lipoprotein assembly modifier N-terminal TPR repeats region" evidence="11">
    <location>
        <begin position="66"/>
        <end position="169"/>
    </location>
</feature>
<evidence type="ECO:0000313" key="12">
    <source>
        <dbReference type="EMBL" id="STO63364.1"/>
    </source>
</evidence>
<dbReference type="InterPro" id="IPR019734">
    <property type="entry name" value="TPR_rpt"/>
</dbReference>
<keyword evidence="2" id="KW-1134">Transmembrane beta strand</keyword>
<evidence type="ECO:0000256" key="3">
    <source>
        <dbReference type="ARBA" id="ARBA00022692"/>
    </source>
</evidence>
<evidence type="ECO:0000256" key="5">
    <source>
        <dbReference type="ARBA" id="ARBA00023136"/>
    </source>
</evidence>
<dbReference type="Gene3D" id="1.25.40.10">
    <property type="entry name" value="Tetratricopeptide repeat domain"/>
    <property type="match status" value="1"/>
</dbReference>
<evidence type="ECO:0000256" key="9">
    <source>
        <dbReference type="SAM" id="SignalP"/>
    </source>
</evidence>
<dbReference type="RefSeq" id="WP_119222180.1">
    <property type="nucleotide sequence ID" value="NZ_UGHH01000002.1"/>
</dbReference>
<keyword evidence="3" id="KW-0812">Transmembrane</keyword>
<gene>
    <name evidence="12" type="ORF">NCTC10794_00375</name>
</gene>
<dbReference type="Proteomes" id="UP000254867">
    <property type="component" value="Unassembled WGS sequence"/>
</dbReference>
<organism evidence="12 13">
    <name type="scientific">Haemophilus parahaemolyticus</name>
    <dbReference type="NCBI Taxonomy" id="735"/>
    <lineage>
        <taxon>Bacteria</taxon>
        <taxon>Pseudomonadati</taxon>
        <taxon>Pseudomonadota</taxon>
        <taxon>Gammaproteobacteria</taxon>
        <taxon>Pasteurellales</taxon>
        <taxon>Pasteurellaceae</taxon>
        <taxon>Haemophilus</taxon>
    </lineage>
</organism>
<proteinExistence type="inferred from homology"/>
<keyword evidence="8" id="KW-0802">TPR repeat</keyword>
<feature type="signal peptide" evidence="9">
    <location>
        <begin position="1"/>
        <end position="18"/>
    </location>
</feature>
<feature type="chain" id="PRO_5016722202" evidence="9">
    <location>
        <begin position="19"/>
        <end position="494"/>
    </location>
</feature>
<dbReference type="EMBL" id="UGHH01000002">
    <property type="protein sequence ID" value="STO63364.1"/>
    <property type="molecule type" value="Genomic_DNA"/>
</dbReference>
<evidence type="ECO:0000256" key="4">
    <source>
        <dbReference type="ARBA" id="ARBA00022729"/>
    </source>
</evidence>
<dbReference type="GO" id="GO:0009279">
    <property type="term" value="C:cell outer membrane"/>
    <property type="evidence" value="ECO:0007669"/>
    <property type="project" value="UniProtKB-SubCell"/>
</dbReference>
<feature type="domain" description="Surface lipoprotein assembly modifier C-terminal" evidence="10">
    <location>
        <begin position="199"/>
        <end position="494"/>
    </location>
</feature>
<evidence type="ECO:0000256" key="6">
    <source>
        <dbReference type="ARBA" id="ARBA00023237"/>
    </source>
</evidence>
<evidence type="ECO:0000313" key="13">
    <source>
        <dbReference type="Proteomes" id="UP000254867"/>
    </source>
</evidence>
<dbReference type="InterPro" id="IPR011990">
    <property type="entry name" value="TPR-like_helical_dom_sf"/>
</dbReference>
<protein>
    <submittedName>
        <fullName evidence="12">Putative outer membrane protein</fullName>
    </submittedName>
</protein>
<sequence>MQKLPLFLTACFPMLAFAAPQITAEQARDIRQDQIKTEIDPQINVAKPEQKAKVLPEFGEQQTQQIQITREQLEQDPRLTQQLLTQAIYSRNSNLIANLLEVYRNFPDRDPIMVLFAEGKIAALTENYSEAIDKYRKILAQNPNLNPVRIELAIALFNQKQDGAAKEQFEKAQTASDLPPQAKALIGAYLEALQEHDSWNVDFSFNYLRDTNVNNTGSGRQVVLENGGVLTRSEQMLPQTAHGLAYSLDISRDFNLWGSNYLAVGNEFRGKSYWDNHEYDDLSNRSYIGYVHKTAKQNFRIKPFYEKRWYSGESYRWSNGVRVEFSRWLNPNWQISTVGEFAKQRYFDGTAQNGNNKMASSTLLWARTPKQFFYVGSDFIVERTQVRQYSSDSKSVRVGWGQEWGWGVSSRMSLSAMKREYKDIAKLGNINLFSFGKAREDKIWGVNLTLWKRDWHLMGITPKLQFSWHKQDSNIPEMYSYTQKNVNVVFEKTF</sequence>